<keyword evidence="3" id="KW-1185">Reference proteome</keyword>
<dbReference type="Gene3D" id="3.60.60.10">
    <property type="entry name" value="Penicillin V Acylase, Chain A"/>
    <property type="match status" value="1"/>
</dbReference>
<dbReference type="GO" id="GO:0006508">
    <property type="term" value="P:proteolysis"/>
    <property type="evidence" value="ECO:0007669"/>
    <property type="project" value="InterPro"/>
</dbReference>
<dbReference type="InterPro" id="IPR005322">
    <property type="entry name" value="Peptidase_C69"/>
</dbReference>
<dbReference type="OrthoDB" id="5175656at2759"/>
<dbReference type="PANTHER" id="PTHR12994">
    <property type="entry name" value="SECERNIN"/>
    <property type="match status" value="1"/>
</dbReference>
<evidence type="ECO:0000256" key="1">
    <source>
        <dbReference type="ARBA" id="ARBA00005705"/>
    </source>
</evidence>
<dbReference type="PANTHER" id="PTHR12994:SF17">
    <property type="entry name" value="LD30995P"/>
    <property type="match status" value="1"/>
</dbReference>
<dbReference type="AlphaFoldDB" id="A0A8J9VI93"/>
<dbReference type="GO" id="GO:0016805">
    <property type="term" value="F:dipeptidase activity"/>
    <property type="evidence" value="ECO:0007669"/>
    <property type="project" value="InterPro"/>
</dbReference>
<dbReference type="EMBL" id="OV696695">
    <property type="protein sequence ID" value="CAH1238234.1"/>
    <property type="molecule type" value="Genomic_DNA"/>
</dbReference>
<protein>
    <submittedName>
        <fullName evidence="2">SCRN3 protein</fullName>
    </submittedName>
</protein>
<accession>A0A8J9VI93</accession>
<dbReference type="EMBL" id="OV696695">
    <property type="protein sequence ID" value="CAH1238235.1"/>
    <property type="molecule type" value="Genomic_DNA"/>
</dbReference>
<dbReference type="FunFam" id="3.60.60.10:FF:000001">
    <property type="entry name" value="Secernin 1"/>
    <property type="match status" value="1"/>
</dbReference>
<dbReference type="GO" id="GO:0070004">
    <property type="term" value="F:cysteine-type exopeptidase activity"/>
    <property type="evidence" value="ECO:0007669"/>
    <property type="project" value="InterPro"/>
</dbReference>
<sequence length="434" mass="48493">MADSSDQSHRCPKSCDTFIALPPATADGHIIFAKNSDRPANEVQEVVYFPEASYESGAQLECTFITIPQVEQTHAVILSKPAWMWGAEMGANQHGVCIGNEAVWSKLCGPDSEEERLLGMDLLRLGLERGSTAKEALDAMTTLLEQHGQGGPCMEEGGTPWCYDNSFIIADRREAWVLETASRLWAAERITSGCRNISNELSIRTKIDAMSEGLKEHAQKHSYWSPEEGDFDFARAYSQDLPNNIDEDPTGRAGAGKRLMEKYSGSIKAQTMFTILRDKKSGINMDGSFRTTASMVSILPPPDTGTPCCHWFTATPDPSKSVFKPFIFCDGVEIAKYTHSPERGADDPARIKPRFKSNVDRRHPLYRAHEKAMMAAEGNQDKRKELQKTMAELEEQCIMGMEAFLKDAAQDMADEDEIRELFVDCVETEMKFYK</sequence>
<comment type="similarity">
    <text evidence="1">Belongs to the peptidase C69 family. Secernin subfamily.</text>
</comment>
<name>A0A8J9VI93_BRALA</name>
<gene>
    <name evidence="2" type="primary">SCRN3</name>
    <name evidence="2" type="ORF">BLAG_LOCUS2927</name>
</gene>
<proteinExistence type="inferred from homology"/>
<dbReference type="Proteomes" id="UP000838412">
    <property type="component" value="Chromosome 10"/>
</dbReference>
<organism evidence="2 3">
    <name type="scientific">Branchiostoma lanceolatum</name>
    <name type="common">Common lancelet</name>
    <name type="synonym">Amphioxus lanceolatum</name>
    <dbReference type="NCBI Taxonomy" id="7740"/>
    <lineage>
        <taxon>Eukaryota</taxon>
        <taxon>Metazoa</taxon>
        <taxon>Chordata</taxon>
        <taxon>Cephalochordata</taxon>
        <taxon>Leptocardii</taxon>
        <taxon>Amphioxiformes</taxon>
        <taxon>Branchiostomatidae</taxon>
        <taxon>Branchiostoma</taxon>
    </lineage>
</organism>
<evidence type="ECO:0000313" key="3">
    <source>
        <dbReference type="Proteomes" id="UP000838412"/>
    </source>
</evidence>
<reference evidence="2" key="1">
    <citation type="submission" date="2022-01" db="EMBL/GenBank/DDBJ databases">
        <authorList>
            <person name="Braso-Vives M."/>
        </authorList>
    </citation>
    <scope>NUCLEOTIDE SEQUENCE</scope>
</reference>
<evidence type="ECO:0000313" key="2">
    <source>
        <dbReference type="EMBL" id="CAH1238235.1"/>
    </source>
</evidence>
<dbReference type="Pfam" id="PF03577">
    <property type="entry name" value="Peptidase_C69"/>
    <property type="match status" value="1"/>
</dbReference>